<dbReference type="Pfam" id="PF13649">
    <property type="entry name" value="Methyltransf_25"/>
    <property type="match status" value="1"/>
</dbReference>
<evidence type="ECO:0000259" key="4">
    <source>
        <dbReference type="Pfam" id="PF13649"/>
    </source>
</evidence>
<dbReference type="PANTHER" id="PTHR43464:SF19">
    <property type="entry name" value="UBIQUINONE BIOSYNTHESIS O-METHYLTRANSFERASE, MITOCHONDRIAL"/>
    <property type="match status" value="1"/>
</dbReference>
<sequence length="204" mass="23053">MKRKDSTGLFNSIAPIYALFFSYQKRRYAKTLASMQRFLTYETILDVGCGTGALCSALSDRGLAVTGIDPASKMLAIAKRKNYDNATTFIQADATQALPFTDKQFDVVIASYVAHGMKQEMRTNLYRQMGRVAKQYVIIHDYNDSRSPLTSLVEYLEGGDYFHFIKHAQKELQDCGTELQHCFSKVEVVQVGKRANWYICTPNA</sequence>
<evidence type="ECO:0000313" key="5">
    <source>
        <dbReference type="EMBL" id="UOM51780.1"/>
    </source>
</evidence>
<proteinExistence type="predicted"/>
<dbReference type="GO" id="GO:0008168">
    <property type="term" value="F:methyltransferase activity"/>
    <property type="evidence" value="ECO:0007669"/>
    <property type="project" value="UniProtKB-KW"/>
</dbReference>
<dbReference type="CDD" id="cd02440">
    <property type="entry name" value="AdoMet_MTases"/>
    <property type="match status" value="1"/>
</dbReference>
<gene>
    <name evidence="5" type="ORF">MUG09_03175</name>
</gene>
<evidence type="ECO:0000313" key="6">
    <source>
        <dbReference type="Proteomes" id="UP000829708"/>
    </source>
</evidence>
<dbReference type="InterPro" id="IPR029063">
    <property type="entry name" value="SAM-dependent_MTases_sf"/>
</dbReference>
<dbReference type="PANTHER" id="PTHR43464">
    <property type="entry name" value="METHYLTRANSFERASE"/>
    <property type="match status" value="1"/>
</dbReference>
<name>A0ABY4DCS5_9SPIR</name>
<evidence type="ECO:0000256" key="1">
    <source>
        <dbReference type="ARBA" id="ARBA00022603"/>
    </source>
</evidence>
<dbReference type="InterPro" id="IPR041698">
    <property type="entry name" value="Methyltransf_25"/>
</dbReference>
<dbReference type="EMBL" id="CP094929">
    <property type="protein sequence ID" value="UOM51780.1"/>
    <property type="molecule type" value="Genomic_DNA"/>
</dbReference>
<feature type="domain" description="Methyltransferase" evidence="4">
    <location>
        <begin position="44"/>
        <end position="134"/>
    </location>
</feature>
<dbReference type="SUPFAM" id="SSF53335">
    <property type="entry name" value="S-adenosyl-L-methionine-dependent methyltransferases"/>
    <property type="match status" value="1"/>
</dbReference>
<evidence type="ECO:0000256" key="2">
    <source>
        <dbReference type="ARBA" id="ARBA00022679"/>
    </source>
</evidence>
<keyword evidence="6" id="KW-1185">Reference proteome</keyword>
<keyword evidence="1 5" id="KW-0489">Methyltransferase</keyword>
<dbReference type="Gene3D" id="3.40.50.150">
    <property type="entry name" value="Vaccinia Virus protein VP39"/>
    <property type="match status" value="1"/>
</dbReference>
<keyword evidence="2" id="KW-0808">Transferase</keyword>
<accession>A0ABY4DCS5</accession>
<reference evidence="6" key="1">
    <citation type="journal article" date="2024" name="J Bioinform Genom">
        <title>Complete genome sequence of the type strain bacterium Sphaerochaeta associata GLS2t (VKM B-2742)t.</title>
        <authorList>
            <person name="Troshina O.Y."/>
            <person name="Tepeeva A.N."/>
            <person name="Arzamasceva V.O."/>
            <person name="Whitman W.B."/>
            <person name="Varghese N."/>
            <person name="Shapiro N."/>
            <person name="Woyke T."/>
            <person name="Kripides N.C."/>
            <person name="Vasilenko O.V."/>
        </authorList>
    </citation>
    <scope>NUCLEOTIDE SEQUENCE [LARGE SCALE GENOMIC DNA]</scope>
    <source>
        <strain evidence="6">GLS2T</strain>
    </source>
</reference>
<dbReference type="GO" id="GO:0032259">
    <property type="term" value="P:methylation"/>
    <property type="evidence" value="ECO:0007669"/>
    <property type="project" value="UniProtKB-KW"/>
</dbReference>
<evidence type="ECO:0000256" key="3">
    <source>
        <dbReference type="ARBA" id="ARBA00022691"/>
    </source>
</evidence>
<organism evidence="5 6">
    <name type="scientific">Sphaerochaeta associata</name>
    <dbReference type="NCBI Taxonomy" id="1129264"/>
    <lineage>
        <taxon>Bacteria</taxon>
        <taxon>Pseudomonadati</taxon>
        <taxon>Spirochaetota</taxon>
        <taxon>Spirochaetia</taxon>
        <taxon>Spirochaetales</taxon>
        <taxon>Sphaerochaetaceae</taxon>
        <taxon>Sphaerochaeta</taxon>
    </lineage>
</organism>
<dbReference type="Proteomes" id="UP000829708">
    <property type="component" value="Chromosome"/>
</dbReference>
<keyword evidence="3" id="KW-0949">S-adenosyl-L-methionine</keyword>
<protein>
    <submittedName>
        <fullName evidence="5">Class I SAM-dependent methyltransferase</fullName>
    </submittedName>
</protein>
<dbReference type="RefSeq" id="WP_244773488.1">
    <property type="nucleotide sequence ID" value="NZ_CP094929.1"/>
</dbReference>